<comment type="caution">
    <text evidence="2">The sequence shown here is derived from an EMBL/GenBank/DDBJ whole genome shotgun (WGS) entry which is preliminary data.</text>
</comment>
<evidence type="ECO:0000256" key="1">
    <source>
        <dbReference type="SAM" id="MobiDB-lite"/>
    </source>
</evidence>
<feature type="region of interest" description="Disordered" evidence="1">
    <location>
        <begin position="28"/>
        <end position="158"/>
    </location>
</feature>
<evidence type="ECO:0000313" key="3">
    <source>
        <dbReference type="Proteomes" id="UP000604046"/>
    </source>
</evidence>
<feature type="compositionally biased region" description="Low complexity" evidence="1">
    <location>
        <begin position="35"/>
        <end position="51"/>
    </location>
</feature>
<feature type="compositionally biased region" description="Basic and acidic residues" evidence="1">
    <location>
        <begin position="72"/>
        <end position="82"/>
    </location>
</feature>
<dbReference type="Proteomes" id="UP000604046">
    <property type="component" value="Unassembled WGS sequence"/>
</dbReference>
<sequence>MAYRATAHSRTNQRWMLTEQASQLVLPLEGKAGAGTSLPPLQTLGGPQPQTAKTPAARSPSKAVPSSQRLQEAFREVEELLRARPTMPTAGDKEKEGGGAGAPGEVASGPQPSMTKATSAPALLKQPTKRVPAQNPLGQPEPSPSAMKRGSAEKEVQAVQKLPKVLALDAADAGAPGAVGHLEKA</sequence>
<proteinExistence type="predicted"/>
<dbReference type="OrthoDB" id="434762at2759"/>
<gene>
    <name evidence="2" type="ORF">SNAT2548_LOCUS8744</name>
</gene>
<keyword evidence="3" id="KW-1185">Reference proteome</keyword>
<name>A0A812KBD2_9DINO</name>
<accession>A0A812KBD2</accession>
<reference evidence="2" key="1">
    <citation type="submission" date="2021-02" db="EMBL/GenBank/DDBJ databases">
        <authorList>
            <person name="Dougan E. K."/>
            <person name="Rhodes N."/>
            <person name="Thang M."/>
            <person name="Chan C."/>
        </authorList>
    </citation>
    <scope>NUCLEOTIDE SEQUENCE</scope>
</reference>
<protein>
    <submittedName>
        <fullName evidence="2">Uncharacterized protein</fullName>
    </submittedName>
</protein>
<dbReference type="AlphaFoldDB" id="A0A812KBD2"/>
<organism evidence="2 3">
    <name type="scientific">Symbiodinium natans</name>
    <dbReference type="NCBI Taxonomy" id="878477"/>
    <lineage>
        <taxon>Eukaryota</taxon>
        <taxon>Sar</taxon>
        <taxon>Alveolata</taxon>
        <taxon>Dinophyceae</taxon>
        <taxon>Suessiales</taxon>
        <taxon>Symbiodiniaceae</taxon>
        <taxon>Symbiodinium</taxon>
    </lineage>
</organism>
<dbReference type="EMBL" id="CAJNDS010000657">
    <property type="protein sequence ID" value="CAE7225843.1"/>
    <property type="molecule type" value="Genomic_DNA"/>
</dbReference>
<evidence type="ECO:0000313" key="2">
    <source>
        <dbReference type="EMBL" id="CAE7225843.1"/>
    </source>
</evidence>